<reference evidence="1 2" key="1">
    <citation type="journal article" date="2014" name="Int. J. Syst. Evol. Microbiol.">
        <title>Complete genome sequence of Corynebacterium casei LMG S-19264T (=DSM 44701T), isolated from a smear-ripened cheese.</title>
        <authorList>
            <consortium name="US DOE Joint Genome Institute (JGI-PGF)"/>
            <person name="Walter F."/>
            <person name="Albersmeier A."/>
            <person name="Kalinowski J."/>
            <person name="Ruckert C."/>
        </authorList>
    </citation>
    <scope>NUCLEOTIDE SEQUENCE [LARGE SCALE GENOMIC DNA]</scope>
    <source>
        <strain evidence="1 2">CGMCC 1.15358</strain>
    </source>
</reference>
<evidence type="ECO:0008006" key="3">
    <source>
        <dbReference type="Google" id="ProtNLM"/>
    </source>
</evidence>
<dbReference type="Pfam" id="PF03692">
    <property type="entry name" value="CxxCxxCC"/>
    <property type="match status" value="1"/>
</dbReference>
<evidence type="ECO:0000313" key="2">
    <source>
        <dbReference type="Proteomes" id="UP000598997"/>
    </source>
</evidence>
<name>A0A917DKH9_9SPHN</name>
<protein>
    <recommendedName>
        <fullName evidence="3">YkgJ family cysteine cluster protein</fullName>
    </recommendedName>
</protein>
<evidence type="ECO:0000313" key="1">
    <source>
        <dbReference type="EMBL" id="GGD46041.1"/>
    </source>
</evidence>
<dbReference type="InterPro" id="IPR005358">
    <property type="entry name" value="Puta_zinc/iron-chelating_dom"/>
</dbReference>
<proteinExistence type="predicted"/>
<dbReference type="Proteomes" id="UP000598997">
    <property type="component" value="Unassembled WGS sequence"/>
</dbReference>
<dbReference type="EMBL" id="BMIO01000006">
    <property type="protein sequence ID" value="GGD46041.1"/>
    <property type="molecule type" value="Genomic_DNA"/>
</dbReference>
<gene>
    <name evidence="1" type="ORF">GCM10010989_20300</name>
</gene>
<accession>A0A917DKH9</accession>
<keyword evidence="2" id="KW-1185">Reference proteome</keyword>
<dbReference type="RefSeq" id="WP_066762035.1">
    <property type="nucleotide sequence ID" value="NZ_BMIO01000006.1"/>
</dbReference>
<organism evidence="1 2">
    <name type="scientific">Croceicoccus pelagius</name>
    <dbReference type="NCBI Taxonomy" id="1703341"/>
    <lineage>
        <taxon>Bacteria</taxon>
        <taxon>Pseudomonadati</taxon>
        <taxon>Pseudomonadota</taxon>
        <taxon>Alphaproteobacteria</taxon>
        <taxon>Sphingomonadales</taxon>
        <taxon>Erythrobacteraceae</taxon>
        <taxon>Croceicoccus</taxon>
    </lineage>
</organism>
<dbReference type="AlphaFoldDB" id="A0A917DKH9"/>
<sequence length="171" mass="18961">MVLAAGLCANCGLCCDGSLFGTVEIVEEDADRLHDLGVVLTPCEDDNYDFDQPCPMLKGTRCTIYAQRPETCSDFRCPTLRELDAGEIALDVAQARVATVRAMFADLAKHDPRSYQQLRAQWADDRLAGADAMATALLNLGIESINRYLDRHFRRGEERVYADPDDLKISS</sequence>
<comment type="caution">
    <text evidence="1">The sequence shown here is derived from an EMBL/GenBank/DDBJ whole genome shotgun (WGS) entry which is preliminary data.</text>
</comment>